<dbReference type="Proteomes" id="UP000293347">
    <property type="component" value="Unassembled WGS sequence"/>
</dbReference>
<dbReference type="OrthoDB" id="615715at2"/>
<evidence type="ECO:0000313" key="3">
    <source>
        <dbReference type="Proteomes" id="UP000293347"/>
    </source>
</evidence>
<feature type="chain" id="PRO_5020946642" description="FAD dependent oxidoreductase" evidence="1">
    <location>
        <begin position="18"/>
        <end position="388"/>
    </location>
</feature>
<dbReference type="RefSeq" id="WP_131593303.1">
    <property type="nucleotide sequence ID" value="NZ_SJSL01000001.1"/>
</dbReference>
<sequence length="388" mass="42789">MKRGFFILLVSALFALAVNGQTIKTDILVIGNGSNALGAGMQAAVSGVKTTILMQEAGFELAQPGASLHSGLEAEYLKKTAGKQAGQELLLKNWTDSTDKLTVIRSAYWSKLKRSGSGWSLELNDGRKIKARVLVNADRTGRVSTVLMLEAKKNQWVPFGYEQTAYRTSIGAGLPLNNVTANVIYTDALLVPEQENLVMLNPQQESLLAGQAAGATAGYAAFFKKKTSETNLKELQGELIKYKLSLVPFADISELDSNWKSIQFIGLSGVLKGALSNGSLNFNPEKTVTTDEVKEPIKEYYYKAQIWFDDYKQPDMTTGSTLALICYVKGKSLENTTEEVKKKWKKVYGFKDDFDPAKSISRREFAVLVSDYLQPFNVTIDKTGRVMR</sequence>
<comment type="caution">
    <text evidence="2">The sequence shown here is derived from an EMBL/GenBank/DDBJ whole genome shotgun (WGS) entry which is preliminary data.</text>
</comment>
<feature type="signal peptide" evidence="1">
    <location>
        <begin position="1"/>
        <end position="17"/>
    </location>
</feature>
<dbReference type="SUPFAM" id="SSF51905">
    <property type="entry name" value="FAD/NAD(P)-binding domain"/>
    <property type="match status" value="1"/>
</dbReference>
<proteinExistence type="predicted"/>
<evidence type="ECO:0000256" key="1">
    <source>
        <dbReference type="SAM" id="SignalP"/>
    </source>
</evidence>
<keyword evidence="1" id="KW-0732">Signal</keyword>
<accession>A0A4R0NPW8</accession>
<protein>
    <recommendedName>
        <fullName evidence="4">FAD dependent oxidoreductase</fullName>
    </recommendedName>
</protein>
<dbReference type="InterPro" id="IPR036188">
    <property type="entry name" value="FAD/NAD-bd_sf"/>
</dbReference>
<name>A0A4R0NPW8_9SPHI</name>
<evidence type="ECO:0000313" key="2">
    <source>
        <dbReference type="EMBL" id="TCD03062.1"/>
    </source>
</evidence>
<dbReference type="AlphaFoldDB" id="A0A4R0NPW8"/>
<reference evidence="2 3" key="1">
    <citation type="submission" date="2019-02" db="EMBL/GenBank/DDBJ databases">
        <title>Pedobacter sp. RP-1-14 sp. nov., isolated from Arctic soil.</title>
        <authorList>
            <person name="Dahal R.H."/>
        </authorList>
    </citation>
    <scope>NUCLEOTIDE SEQUENCE [LARGE SCALE GENOMIC DNA]</scope>
    <source>
        <strain evidence="2 3">RP-1-14</strain>
    </source>
</reference>
<evidence type="ECO:0008006" key="4">
    <source>
        <dbReference type="Google" id="ProtNLM"/>
    </source>
</evidence>
<keyword evidence="3" id="KW-1185">Reference proteome</keyword>
<gene>
    <name evidence="2" type="ORF">EZ437_03530</name>
</gene>
<dbReference type="EMBL" id="SJSL01000001">
    <property type="protein sequence ID" value="TCD03062.1"/>
    <property type="molecule type" value="Genomic_DNA"/>
</dbReference>
<organism evidence="2 3">
    <name type="scientific">Pedobacter psychroterrae</name>
    <dbReference type="NCBI Taxonomy" id="2530453"/>
    <lineage>
        <taxon>Bacteria</taxon>
        <taxon>Pseudomonadati</taxon>
        <taxon>Bacteroidota</taxon>
        <taxon>Sphingobacteriia</taxon>
        <taxon>Sphingobacteriales</taxon>
        <taxon>Sphingobacteriaceae</taxon>
        <taxon>Pedobacter</taxon>
    </lineage>
</organism>
<dbReference type="Gene3D" id="3.50.50.60">
    <property type="entry name" value="FAD/NAD(P)-binding domain"/>
    <property type="match status" value="1"/>
</dbReference>